<evidence type="ECO:0000256" key="1">
    <source>
        <dbReference type="SAM" id="Phobius"/>
    </source>
</evidence>
<accession>A0ABU5N4L7</accession>
<reference evidence="2 3" key="1">
    <citation type="submission" date="2023-10" db="EMBL/GenBank/DDBJ databases">
        <title>Microbacterium xanthum sp. nov., isolated from seaweed.</title>
        <authorList>
            <person name="Lee S.D."/>
        </authorList>
    </citation>
    <scope>NUCLEOTIDE SEQUENCE [LARGE SCALE GENOMIC DNA]</scope>
    <source>
        <strain evidence="2 3">KCTC 19124</strain>
    </source>
</reference>
<organism evidence="2 3">
    <name type="scientific">Microbacterium aquimaris</name>
    <dbReference type="NCBI Taxonomy" id="459816"/>
    <lineage>
        <taxon>Bacteria</taxon>
        <taxon>Bacillati</taxon>
        <taxon>Actinomycetota</taxon>
        <taxon>Actinomycetes</taxon>
        <taxon>Micrococcales</taxon>
        <taxon>Microbacteriaceae</taxon>
        <taxon>Microbacterium</taxon>
    </lineage>
</organism>
<dbReference type="RefSeq" id="WP_241747781.1">
    <property type="nucleotide sequence ID" value="NZ_BAAAPT010000001.1"/>
</dbReference>
<dbReference type="EMBL" id="JAWJYN010000001">
    <property type="protein sequence ID" value="MDZ8160980.1"/>
    <property type="molecule type" value="Genomic_DNA"/>
</dbReference>
<gene>
    <name evidence="2" type="ORF">R2Q92_03975</name>
</gene>
<keyword evidence="1" id="KW-0472">Membrane</keyword>
<proteinExistence type="predicted"/>
<name>A0ABU5N4L7_9MICO</name>
<evidence type="ECO:0000313" key="2">
    <source>
        <dbReference type="EMBL" id="MDZ8160980.1"/>
    </source>
</evidence>
<protein>
    <submittedName>
        <fullName evidence="2">Uncharacterized protein</fullName>
    </submittedName>
</protein>
<keyword evidence="1" id="KW-1133">Transmembrane helix</keyword>
<feature type="transmembrane region" description="Helical" evidence="1">
    <location>
        <begin position="137"/>
        <end position="158"/>
    </location>
</feature>
<feature type="transmembrane region" description="Helical" evidence="1">
    <location>
        <begin position="61"/>
        <end position="84"/>
    </location>
</feature>
<feature type="transmembrane region" description="Helical" evidence="1">
    <location>
        <begin position="96"/>
        <end position="117"/>
    </location>
</feature>
<keyword evidence="1" id="KW-0812">Transmembrane</keyword>
<comment type="caution">
    <text evidence="2">The sequence shown here is derived from an EMBL/GenBank/DDBJ whole genome shotgun (WGS) entry which is preliminary data.</text>
</comment>
<keyword evidence="3" id="KW-1185">Reference proteome</keyword>
<sequence>MSRTSNSSRAVRVVAASGFLAVILYAIFAALQIFFVNPRAAVPGASLDDIYATMARAGESFVAGFPLAILATGVALALLLLVLIRRNPGTPPWIAAAGYLVMIAFGAPALFIASFVPSMSLADTYGISGGDHSGWSGALYLVSACSFITCAILTLLAVRRPAPQPA</sequence>
<feature type="transmembrane region" description="Helical" evidence="1">
    <location>
        <begin position="12"/>
        <end position="35"/>
    </location>
</feature>
<dbReference type="Proteomes" id="UP001291912">
    <property type="component" value="Unassembled WGS sequence"/>
</dbReference>
<evidence type="ECO:0000313" key="3">
    <source>
        <dbReference type="Proteomes" id="UP001291912"/>
    </source>
</evidence>